<keyword evidence="3" id="KW-0804">Transcription</keyword>
<dbReference type="GO" id="GO:0003677">
    <property type="term" value="F:DNA binding"/>
    <property type="evidence" value="ECO:0007669"/>
    <property type="project" value="UniProtKB-KW"/>
</dbReference>
<dbReference type="InterPro" id="IPR001387">
    <property type="entry name" value="Cro/C1-type_HTH"/>
</dbReference>
<evidence type="ECO:0000259" key="4">
    <source>
        <dbReference type="PROSITE" id="PS50943"/>
    </source>
</evidence>
<keyword evidence="2" id="KW-0238">DNA-binding</keyword>
<protein>
    <submittedName>
        <fullName evidence="5">HTH-type transcriptional regulator PuuR</fullName>
    </submittedName>
</protein>
<dbReference type="AlphaFoldDB" id="A0A1J5QBW8"/>
<proteinExistence type="predicted"/>
<dbReference type="InterPro" id="IPR050807">
    <property type="entry name" value="TransReg_Diox_bact_type"/>
</dbReference>
<evidence type="ECO:0000313" key="5">
    <source>
        <dbReference type="EMBL" id="OIQ81150.1"/>
    </source>
</evidence>
<dbReference type="SMART" id="SM00530">
    <property type="entry name" value="HTH_XRE"/>
    <property type="match status" value="1"/>
</dbReference>
<dbReference type="CDD" id="cd02209">
    <property type="entry name" value="cupin_XRE_C"/>
    <property type="match status" value="1"/>
</dbReference>
<dbReference type="InterPro" id="IPR010982">
    <property type="entry name" value="Lambda_DNA-bd_dom_sf"/>
</dbReference>
<gene>
    <name evidence="5" type="primary">puuR_6</name>
    <name evidence="5" type="ORF">GALL_370790</name>
</gene>
<dbReference type="CDD" id="cd00093">
    <property type="entry name" value="HTH_XRE"/>
    <property type="match status" value="1"/>
</dbReference>
<keyword evidence="1" id="KW-0805">Transcription regulation</keyword>
<reference evidence="5" key="1">
    <citation type="submission" date="2016-10" db="EMBL/GenBank/DDBJ databases">
        <title>Sequence of Gallionella enrichment culture.</title>
        <authorList>
            <person name="Poehlein A."/>
            <person name="Muehling M."/>
            <person name="Daniel R."/>
        </authorList>
    </citation>
    <scope>NUCLEOTIDE SEQUENCE</scope>
</reference>
<dbReference type="SUPFAM" id="SSF51182">
    <property type="entry name" value="RmlC-like cupins"/>
    <property type="match status" value="1"/>
</dbReference>
<evidence type="ECO:0000256" key="1">
    <source>
        <dbReference type="ARBA" id="ARBA00023015"/>
    </source>
</evidence>
<accession>A0A1J5QBW8</accession>
<feature type="domain" description="HTH cro/C1-type" evidence="4">
    <location>
        <begin position="23"/>
        <end position="77"/>
    </location>
</feature>
<dbReference type="EMBL" id="MLJW01000962">
    <property type="protein sequence ID" value="OIQ81150.1"/>
    <property type="molecule type" value="Genomic_DNA"/>
</dbReference>
<dbReference type="Pfam" id="PF01381">
    <property type="entry name" value="HTH_3"/>
    <property type="match status" value="1"/>
</dbReference>
<evidence type="ECO:0000256" key="2">
    <source>
        <dbReference type="ARBA" id="ARBA00023125"/>
    </source>
</evidence>
<organism evidence="5">
    <name type="scientific">mine drainage metagenome</name>
    <dbReference type="NCBI Taxonomy" id="410659"/>
    <lineage>
        <taxon>unclassified sequences</taxon>
        <taxon>metagenomes</taxon>
        <taxon>ecological metagenomes</taxon>
    </lineage>
</organism>
<dbReference type="Gene3D" id="2.60.120.10">
    <property type="entry name" value="Jelly Rolls"/>
    <property type="match status" value="1"/>
</dbReference>
<dbReference type="GO" id="GO:0003700">
    <property type="term" value="F:DNA-binding transcription factor activity"/>
    <property type="evidence" value="ECO:0007669"/>
    <property type="project" value="TreeGrafter"/>
</dbReference>
<dbReference type="InterPro" id="IPR011051">
    <property type="entry name" value="RmlC_Cupin_sf"/>
</dbReference>
<dbReference type="GO" id="GO:0005829">
    <property type="term" value="C:cytosol"/>
    <property type="evidence" value="ECO:0007669"/>
    <property type="project" value="TreeGrafter"/>
</dbReference>
<dbReference type="InterPro" id="IPR013096">
    <property type="entry name" value="Cupin_2"/>
</dbReference>
<dbReference type="Gene3D" id="1.10.260.40">
    <property type="entry name" value="lambda repressor-like DNA-binding domains"/>
    <property type="match status" value="1"/>
</dbReference>
<sequence>MAQGTPDDGDGNGDVGHALARRLRALRAQRGWSLQRAAQATGVSKAMLGQIERGESSPTVATLWRIAGGLGVGLSDFLLDAPAAAPRVVRAPRLRPARDAMLMAPLFAFDPRLGFELIEVTLLPGYTRESEPHAAGVVEHVVVTRGSVQLRVDGDWIELGEGDAVRFEGDREHGYRNVSSQPCSFLNLICYPQR</sequence>
<name>A0A1J5QBW8_9ZZZZ</name>
<dbReference type="Pfam" id="PF07883">
    <property type="entry name" value="Cupin_2"/>
    <property type="match status" value="1"/>
</dbReference>
<comment type="caution">
    <text evidence="5">The sequence shown here is derived from an EMBL/GenBank/DDBJ whole genome shotgun (WGS) entry which is preliminary data.</text>
</comment>
<dbReference type="PANTHER" id="PTHR46797:SF23">
    <property type="entry name" value="HTH-TYPE TRANSCRIPTIONAL REGULATOR SUTR"/>
    <property type="match status" value="1"/>
</dbReference>
<evidence type="ECO:0000256" key="3">
    <source>
        <dbReference type="ARBA" id="ARBA00023163"/>
    </source>
</evidence>
<dbReference type="PROSITE" id="PS50943">
    <property type="entry name" value="HTH_CROC1"/>
    <property type="match status" value="1"/>
</dbReference>
<dbReference type="PANTHER" id="PTHR46797">
    <property type="entry name" value="HTH-TYPE TRANSCRIPTIONAL REGULATOR"/>
    <property type="match status" value="1"/>
</dbReference>
<dbReference type="InterPro" id="IPR014710">
    <property type="entry name" value="RmlC-like_jellyroll"/>
</dbReference>
<dbReference type="SUPFAM" id="SSF47413">
    <property type="entry name" value="lambda repressor-like DNA-binding domains"/>
    <property type="match status" value="1"/>
</dbReference>